<feature type="compositionally biased region" description="Low complexity" evidence="1">
    <location>
        <begin position="47"/>
        <end position="57"/>
    </location>
</feature>
<evidence type="ECO:0000313" key="2">
    <source>
        <dbReference type="Proteomes" id="UP000887574"/>
    </source>
</evidence>
<organism evidence="2 3">
    <name type="scientific">Ditylenchus dipsaci</name>
    <dbReference type="NCBI Taxonomy" id="166011"/>
    <lineage>
        <taxon>Eukaryota</taxon>
        <taxon>Metazoa</taxon>
        <taxon>Ecdysozoa</taxon>
        <taxon>Nematoda</taxon>
        <taxon>Chromadorea</taxon>
        <taxon>Rhabditida</taxon>
        <taxon>Tylenchina</taxon>
        <taxon>Tylenchomorpha</taxon>
        <taxon>Sphaerularioidea</taxon>
        <taxon>Anguinidae</taxon>
        <taxon>Anguininae</taxon>
        <taxon>Ditylenchus</taxon>
    </lineage>
</organism>
<evidence type="ECO:0000256" key="1">
    <source>
        <dbReference type="SAM" id="MobiDB-lite"/>
    </source>
</evidence>
<dbReference type="WBParaSite" id="jg7220">
    <property type="protein sequence ID" value="jg7220"/>
    <property type="gene ID" value="jg7220"/>
</dbReference>
<accession>A0A915EJ26</accession>
<keyword evidence="2" id="KW-1185">Reference proteome</keyword>
<sequence length="101" mass="11303">MVFSRVYPLLRSPIPFGKRESTFRPLQFGKKSEYRPLQFGKRGSAEGGSELVGSSLGPSPPNLHHRQLHLQLQSAAGARRLLGISPNQHYFSFVDGQGYYN</sequence>
<proteinExistence type="predicted"/>
<dbReference type="AlphaFoldDB" id="A0A915EJ26"/>
<feature type="region of interest" description="Disordered" evidence="1">
    <location>
        <begin position="37"/>
        <end position="64"/>
    </location>
</feature>
<evidence type="ECO:0000313" key="3">
    <source>
        <dbReference type="WBParaSite" id="jg7220"/>
    </source>
</evidence>
<reference evidence="3" key="1">
    <citation type="submission" date="2022-11" db="UniProtKB">
        <authorList>
            <consortium name="WormBaseParasite"/>
        </authorList>
    </citation>
    <scope>IDENTIFICATION</scope>
</reference>
<name>A0A915EJ26_9BILA</name>
<protein>
    <submittedName>
        <fullName evidence="3">Uncharacterized protein</fullName>
    </submittedName>
</protein>
<dbReference type="Proteomes" id="UP000887574">
    <property type="component" value="Unplaced"/>
</dbReference>